<dbReference type="GO" id="GO:0005829">
    <property type="term" value="C:cytosol"/>
    <property type="evidence" value="ECO:0007669"/>
    <property type="project" value="TreeGrafter"/>
</dbReference>
<keyword evidence="3" id="KW-0804">Transcription</keyword>
<evidence type="ECO:0000256" key="3">
    <source>
        <dbReference type="ARBA" id="ARBA00023163"/>
    </source>
</evidence>
<dbReference type="Gene3D" id="2.60.120.10">
    <property type="entry name" value="Jelly Rolls"/>
    <property type="match status" value="1"/>
</dbReference>
<dbReference type="InterPro" id="IPR036388">
    <property type="entry name" value="WH-like_DNA-bd_sf"/>
</dbReference>
<accession>A0A178MB12</accession>
<proteinExistence type="predicted"/>
<dbReference type="InterPro" id="IPR018490">
    <property type="entry name" value="cNMP-bd_dom_sf"/>
</dbReference>
<gene>
    <name evidence="6" type="ORF">A6A03_01360</name>
</gene>
<evidence type="ECO:0000256" key="1">
    <source>
        <dbReference type="ARBA" id="ARBA00023015"/>
    </source>
</evidence>
<keyword evidence="2" id="KW-0238">DNA-binding</keyword>
<dbReference type="PROSITE" id="PS51063">
    <property type="entry name" value="HTH_CRP_2"/>
    <property type="match status" value="1"/>
</dbReference>
<dbReference type="OrthoDB" id="9798104at2"/>
<dbReference type="Pfam" id="PF00027">
    <property type="entry name" value="cNMP_binding"/>
    <property type="match status" value="1"/>
</dbReference>
<dbReference type="GO" id="GO:0003677">
    <property type="term" value="F:DNA binding"/>
    <property type="evidence" value="ECO:0007669"/>
    <property type="project" value="UniProtKB-KW"/>
</dbReference>
<dbReference type="PANTHER" id="PTHR24567:SF74">
    <property type="entry name" value="HTH-TYPE TRANSCRIPTIONAL REGULATOR ARCR"/>
    <property type="match status" value="1"/>
</dbReference>
<dbReference type="STRING" id="1707952.A6A03_01360"/>
<organism evidence="6 7">
    <name type="scientific">Chloroflexus islandicus</name>
    <dbReference type="NCBI Taxonomy" id="1707952"/>
    <lineage>
        <taxon>Bacteria</taxon>
        <taxon>Bacillati</taxon>
        <taxon>Chloroflexota</taxon>
        <taxon>Chloroflexia</taxon>
        <taxon>Chloroflexales</taxon>
        <taxon>Chloroflexineae</taxon>
        <taxon>Chloroflexaceae</taxon>
        <taxon>Chloroflexus</taxon>
    </lineage>
</organism>
<feature type="domain" description="HTH crp-type" evidence="5">
    <location>
        <begin position="145"/>
        <end position="208"/>
    </location>
</feature>
<dbReference type="Pfam" id="PF13545">
    <property type="entry name" value="HTH_Crp_2"/>
    <property type="match status" value="1"/>
</dbReference>
<dbReference type="SMART" id="SM00100">
    <property type="entry name" value="cNMP"/>
    <property type="match status" value="1"/>
</dbReference>
<evidence type="ECO:0000313" key="7">
    <source>
        <dbReference type="Proteomes" id="UP000078287"/>
    </source>
</evidence>
<name>A0A178MB12_9CHLR</name>
<dbReference type="Proteomes" id="UP000078287">
    <property type="component" value="Unassembled WGS sequence"/>
</dbReference>
<evidence type="ECO:0000259" key="4">
    <source>
        <dbReference type="PROSITE" id="PS50042"/>
    </source>
</evidence>
<protein>
    <submittedName>
        <fullName evidence="6">Crp/Fnr family transcriptional regulator</fullName>
    </submittedName>
</protein>
<sequence length="216" mass="23870">MTIEDLRAIPLFASLDETTLADTARRVHICHYRPGQHIIHEDQPAHAIFFVVRGRVRLARTAPDGREQVLAMAGPGEYFNAVPIFDGGLSPATARAMSHVTCLLLARDDLLALIRKHPDLALAALSDLAGQLRELVTLVEDLAFRSVRARLARLLLAEAAEGAAEVTHQELAERTGTVREIAGRALRQMAEERLVKLERGRVIVLDRERLAKVAEE</sequence>
<dbReference type="SMART" id="SM00419">
    <property type="entry name" value="HTH_CRP"/>
    <property type="match status" value="1"/>
</dbReference>
<dbReference type="SUPFAM" id="SSF51206">
    <property type="entry name" value="cAMP-binding domain-like"/>
    <property type="match status" value="1"/>
</dbReference>
<dbReference type="InterPro" id="IPR000595">
    <property type="entry name" value="cNMP-bd_dom"/>
</dbReference>
<dbReference type="InterPro" id="IPR036390">
    <property type="entry name" value="WH_DNA-bd_sf"/>
</dbReference>
<dbReference type="EMBL" id="LWQS01000049">
    <property type="protein sequence ID" value="OAN45939.1"/>
    <property type="molecule type" value="Genomic_DNA"/>
</dbReference>
<dbReference type="InterPro" id="IPR012318">
    <property type="entry name" value="HTH_CRP"/>
</dbReference>
<evidence type="ECO:0000256" key="2">
    <source>
        <dbReference type="ARBA" id="ARBA00023125"/>
    </source>
</evidence>
<dbReference type="PANTHER" id="PTHR24567">
    <property type="entry name" value="CRP FAMILY TRANSCRIPTIONAL REGULATORY PROTEIN"/>
    <property type="match status" value="1"/>
</dbReference>
<dbReference type="GO" id="GO:0003700">
    <property type="term" value="F:DNA-binding transcription factor activity"/>
    <property type="evidence" value="ECO:0007669"/>
    <property type="project" value="TreeGrafter"/>
</dbReference>
<dbReference type="RefSeq" id="WP_066786449.1">
    <property type="nucleotide sequence ID" value="NZ_LWQS01000049.1"/>
</dbReference>
<keyword evidence="1" id="KW-0805">Transcription regulation</keyword>
<evidence type="ECO:0000313" key="6">
    <source>
        <dbReference type="EMBL" id="OAN45939.1"/>
    </source>
</evidence>
<dbReference type="Gene3D" id="1.10.10.10">
    <property type="entry name" value="Winged helix-like DNA-binding domain superfamily/Winged helix DNA-binding domain"/>
    <property type="match status" value="1"/>
</dbReference>
<dbReference type="PROSITE" id="PS50042">
    <property type="entry name" value="CNMP_BINDING_3"/>
    <property type="match status" value="1"/>
</dbReference>
<dbReference type="AlphaFoldDB" id="A0A178MB12"/>
<feature type="domain" description="Cyclic nucleotide-binding" evidence="4">
    <location>
        <begin position="11"/>
        <end position="131"/>
    </location>
</feature>
<dbReference type="CDD" id="cd00038">
    <property type="entry name" value="CAP_ED"/>
    <property type="match status" value="1"/>
</dbReference>
<comment type="caution">
    <text evidence="6">The sequence shown here is derived from an EMBL/GenBank/DDBJ whole genome shotgun (WGS) entry which is preliminary data.</text>
</comment>
<dbReference type="SUPFAM" id="SSF46785">
    <property type="entry name" value="Winged helix' DNA-binding domain"/>
    <property type="match status" value="1"/>
</dbReference>
<keyword evidence="7" id="KW-1185">Reference proteome</keyword>
<dbReference type="InterPro" id="IPR014710">
    <property type="entry name" value="RmlC-like_jellyroll"/>
</dbReference>
<reference evidence="6 7" key="1">
    <citation type="submission" date="2016-04" db="EMBL/GenBank/DDBJ databases">
        <title>Chloroflexus islandicus sp. nov., a thermophilic filamentous anoxygenic phototrophic bacterium from geyser Strokkur (Iceland).</title>
        <authorList>
            <person name="Gaisin V.A."/>
            <person name="Kalashnikov A.M."/>
            <person name="Sukhacheva M.V."/>
            <person name="Grouzdev D.S."/>
            <person name="Ivanov T.M."/>
            <person name="Kuznetsov B."/>
            <person name="Gorlenko V.M."/>
        </authorList>
    </citation>
    <scope>NUCLEOTIDE SEQUENCE [LARGE SCALE GENOMIC DNA]</scope>
    <source>
        <strain evidence="7">isl-2</strain>
    </source>
</reference>
<dbReference type="InterPro" id="IPR050397">
    <property type="entry name" value="Env_Response_Regulators"/>
</dbReference>
<evidence type="ECO:0000259" key="5">
    <source>
        <dbReference type="PROSITE" id="PS51063"/>
    </source>
</evidence>